<accession>A0A846H8K4</accession>
<sequence length="112" mass="11738">MMLINDLSYLDNAPEQKLILGAASAYIEANASAGGSNSLAVTDTDLALKALGNGGSKVKGTGTALAIGDDPIADVYYDLQGFDKVKVKTRSLQGENLDLEIVKIIAIDRPNK</sequence>
<dbReference type="RefSeq" id="WP_039748079.1">
    <property type="nucleotide sequence ID" value="NZ_JTCM02000017.1"/>
</dbReference>
<dbReference type="EMBL" id="JTCM02000017">
    <property type="protein sequence ID" value="NEU73014.1"/>
    <property type="molecule type" value="Genomic_DNA"/>
</dbReference>
<dbReference type="Proteomes" id="UP000031549">
    <property type="component" value="Unassembled WGS sequence"/>
</dbReference>
<organism evidence="1 2">
    <name type="scientific">Hassallia byssoidea VB512170</name>
    <dbReference type="NCBI Taxonomy" id="1304833"/>
    <lineage>
        <taxon>Bacteria</taxon>
        <taxon>Bacillati</taxon>
        <taxon>Cyanobacteriota</taxon>
        <taxon>Cyanophyceae</taxon>
        <taxon>Nostocales</taxon>
        <taxon>Tolypothrichaceae</taxon>
        <taxon>Hassallia</taxon>
    </lineage>
</organism>
<name>A0A846H8K4_9CYAN</name>
<reference evidence="1 2" key="1">
    <citation type="journal article" date="2015" name="Genome Announc.">
        <title>Draft Genome Sequence of Cyanobacterium Hassallia byssoidea Strain VB512170, Isolated from Monuments in India.</title>
        <authorList>
            <person name="Singh D."/>
            <person name="Chandrababunaidu M.M."/>
            <person name="Panda A."/>
            <person name="Sen D."/>
            <person name="Bhattacharyya S."/>
            <person name="Adhikary S.P."/>
            <person name="Tripathy S."/>
        </authorList>
    </citation>
    <scope>NUCLEOTIDE SEQUENCE [LARGE SCALE GENOMIC DNA]</scope>
    <source>
        <strain evidence="1 2">VB512170</strain>
    </source>
</reference>
<comment type="caution">
    <text evidence="1">The sequence shown here is derived from an EMBL/GenBank/DDBJ whole genome shotgun (WGS) entry which is preliminary data.</text>
</comment>
<proteinExistence type="predicted"/>
<dbReference type="AlphaFoldDB" id="A0A846H8K4"/>
<keyword evidence="2" id="KW-1185">Reference proteome</keyword>
<evidence type="ECO:0000313" key="2">
    <source>
        <dbReference type="Proteomes" id="UP000031549"/>
    </source>
</evidence>
<gene>
    <name evidence="1" type="ORF">PI95_010700</name>
</gene>
<protein>
    <submittedName>
        <fullName evidence="1">Uncharacterized protein</fullName>
    </submittedName>
</protein>
<evidence type="ECO:0000313" key="1">
    <source>
        <dbReference type="EMBL" id="NEU73014.1"/>
    </source>
</evidence>